<evidence type="ECO:0000313" key="5">
    <source>
        <dbReference type="Proteomes" id="UP000609323"/>
    </source>
</evidence>
<evidence type="ECO:0000313" key="4">
    <source>
        <dbReference type="EMBL" id="GGA48732.1"/>
    </source>
</evidence>
<organism evidence="4 5">
    <name type="scientific">Paenibacillus physcomitrellae</name>
    <dbReference type="NCBI Taxonomy" id="1619311"/>
    <lineage>
        <taxon>Bacteria</taxon>
        <taxon>Bacillati</taxon>
        <taxon>Bacillota</taxon>
        <taxon>Bacilli</taxon>
        <taxon>Bacillales</taxon>
        <taxon>Paenibacillaceae</taxon>
        <taxon>Paenibacillus</taxon>
    </lineage>
</organism>
<name>A0ABQ1GRN8_9BACL</name>
<dbReference type="Gene3D" id="1.10.287.950">
    <property type="entry name" value="Methyl-accepting chemotaxis protein"/>
    <property type="match status" value="1"/>
</dbReference>
<dbReference type="RefSeq" id="WP_094095889.1">
    <property type="nucleotide sequence ID" value="NZ_BMHF01000018.1"/>
</dbReference>
<dbReference type="PANTHER" id="PTHR32089">
    <property type="entry name" value="METHYL-ACCEPTING CHEMOTAXIS PROTEIN MCPB"/>
    <property type="match status" value="1"/>
</dbReference>
<dbReference type="SUPFAM" id="SSF54631">
    <property type="entry name" value="CBS-domain pair"/>
    <property type="match status" value="1"/>
</dbReference>
<evidence type="ECO:0000256" key="1">
    <source>
        <dbReference type="ARBA" id="ARBA00023224"/>
    </source>
</evidence>
<dbReference type="PROSITE" id="PS50111">
    <property type="entry name" value="CHEMOTAXIS_TRANSDUC_2"/>
    <property type="match status" value="1"/>
</dbReference>
<accession>A0ABQ1GRN8</accession>
<dbReference type="Gene3D" id="3.10.580.10">
    <property type="entry name" value="CBS-domain"/>
    <property type="match status" value="1"/>
</dbReference>
<sequence length="361" mass="40195">MQLTPVQEREQAATHLWIIKVPVVSPEVTCKQLLSRFQEQDEPPCVVLCDDSGDVIGLIMREQFYRKLTGRFAAELFYDRPVSKFADTRPLIMEISRDPADIIDAALEREESRFYDCVILTDNGRFEGVITVHLLMMLSRQLQQEARHSRYTVLASSRNAVETIEAATREVASAAERGQALTESMIDLTQDGRIELQMVKLSFERVLSMITAQAEQIGHLRNMTDDILCISASIRELADRSGMLAMNAAIEASHAGEHGRGFAVVANEVKNLANQTKSFSDEIGATLKQVNVLVHQAVQYSADSGQEMEQGKGRVDSADQTFQSMVEAVKAVDLADKEISRLAYAARQQAQYVLGELNRLG</sequence>
<protein>
    <recommendedName>
        <fullName evidence="3">Methyl-accepting transducer domain-containing protein</fullName>
    </recommendedName>
</protein>
<keyword evidence="5" id="KW-1185">Reference proteome</keyword>
<dbReference type="Pfam" id="PF00015">
    <property type="entry name" value="MCPsignal"/>
    <property type="match status" value="1"/>
</dbReference>
<gene>
    <name evidence="4" type="ORF">GCM10010917_37500</name>
</gene>
<dbReference type="EMBL" id="BMHF01000018">
    <property type="protein sequence ID" value="GGA48732.1"/>
    <property type="molecule type" value="Genomic_DNA"/>
</dbReference>
<dbReference type="SMART" id="SM00283">
    <property type="entry name" value="MA"/>
    <property type="match status" value="1"/>
</dbReference>
<proteinExistence type="predicted"/>
<dbReference type="PANTHER" id="PTHR32089:SF112">
    <property type="entry name" value="LYSOZYME-LIKE PROTEIN-RELATED"/>
    <property type="match status" value="1"/>
</dbReference>
<keyword evidence="1 2" id="KW-0807">Transducer</keyword>
<dbReference type="InterPro" id="IPR004089">
    <property type="entry name" value="MCPsignal_dom"/>
</dbReference>
<reference evidence="5" key="1">
    <citation type="journal article" date="2019" name="Int. J. Syst. Evol. Microbiol.">
        <title>The Global Catalogue of Microorganisms (GCM) 10K type strain sequencing project: providing services to taxonomists for standard genome sequencing and annotation.</title>
        <authorList>
            <consortium name="The Broad Institute Genomics Platform"/>
            <consortium name="The Broad Institute Genome Sequencing Center for Infectious Disease"/>
            <person name="Wu L."/>
            <person name="Ma J."/>
        </authorList>
    </citation>
    <scope>NUCLEOTIDE SEQUENCE [LARGE SCALE GENOMIC DNA]</scope>
    <source>
        <strain evidence="5">CGMCC 1.15044</strain>
    </source>
</reference>
<evidence type="ECO:0000256" key="2">
    <source>
        <dbReference type="PROSITE-ProRule" id="PRU00284"/>
    </source>
</evidence>
<dbReference type="InterPro" id="IPR046342">
    <property type="entry name" value="CBS_dom_sf"/>
</dbReference>
<dbReference type="SUPFAM" id="SSF58104">
    <property type="entry name" value="Methyl-accepting chemotaxis protein (MCP) signaling domain"/>
    <property type="match status" value="1"/>
</dbReference>
<comment type="caution">
    <text evidence="4">The sequence shown here is derived from an EMBL/GenBank/DDBJ whole genome shotgun (WGS) entry which is preliminary data.</text>
</comment>
<evidence type="ECO:0000259" key="3">
    <source>
        <dbReference type="PROSITE" id="PS50111"/>
    </source>
</evidence>
<feature type="domain" description="Methyl-accepting transducer" evidence="3">
    <location>
        <begin position="154"/>
        <end position="361"/>
    </location>
</feature>
<dbReference type="Proteomes" id="UP000609323">
    <property type="component" value="Unassembled WGS sequence"/>
</dbReference>